<keyword evidence="3" id="KW-1185">Reference proteome</keyword>
<proteinExistence type="predicted"/>
<dbReference type="AlphaFoldDB" id="A0A917JPS2"/>
<dbReference type="Gene3D" id="2.40.160.60">
    <property type="entry name" value="Outer membrane protein transport protein (OMPP1/FadL/TodX)"/>
    <property type="match status" value="1"/>
</dbReference>
<reference evidence="2" key="2">
    <citation type="submission" date="2020-09" db="EMBL/GenBank/DDBJ databases">
        <authorList>
            <person name="Sun Q."/>
            <person name="Ohkuma M."/>
        </authorList>
    </citation>
    <scope>NUCLEOTIDE SEQUENCE</scope>
    <source>
        <strain evidence="2">JCM 30804</strain>
    </source>
</reference>
<reference evidence="2" key="1">
    <citation type="journal article" date="2014" name="Int. J. Syst. Evol. Microbiol.">
        <title>Complete genome sequence of Corynebacterium casei LMG S-19264T (=DSM 44701T), isolated from a smear-ripened cheese.</title>
        <authorList>
            <consortium name="US DOE Joint Genome Institute (JGI-PGF)"/>
            <person name="Walter F."/>
            <person name="Albersmeier A."/>
            <person name="Kalinowski J."/>
            <person name="Ruckert C."/>
        </authorList>
    </citation>
    <scope>NUCLEOTIDE SEQUENCE</scope>
    <source>
        <strain evidence="2">JCM 30804</strain>
    </source>
</reference>
<comment type="caution">
    <text evidence="2">The sequence shown here is derived from an EMBL/GenBank/DDBJ whole genome shotgun (WGS) entry which is preliminary data.</text>
</comment>
<dbReference type="EMBL" id="BMPZ01000003">
    <property type="protein sequence ID" value="GGI80232.1"/>
    <property type="molecule type" value="Genomic_DNA"/>
</dbReference>
<protein>
    <submittedName>
        <fullName evidence="2">Conjugative transfer protein</fullName>
    </submittedName>
</protein>
<accession>A0A917JPS2</accession>
<feature type="signal peptide" evidence="1">
    <location>
        <begin position="1"/>
        <end position="20"/>
    </location>
</feature>
<dbReference type="RefSeq" id="WP_188920042.1">
    <property type="nucleotide sequence ID" value="NZ_BMPZ01000003.1"/>
</dbReference>
<sequence length="397" mass="42850">MKLSQLAICMALLPSSAVLAGQQYYEARSDAMGGASVASSNREGAAMANPALLALHANQTDDYALLLPSFGLDGADKDEMVDKFDSLQDSYDALESAIDASDVSGIDQSRLALIDDLQALQGNSAYMSAGLGFAIAIPTQRIPMAIYYNSYIDAVGVADIEQSDIDTLTALDPLNPPDIEDLNSAGVVAAGATSDFGVALSMPLSIVNMPVTVGITPKLQRIDTYFYAVSANSFEASDFNDDKYRTEETTFNLDIGLAMQPMEGMVIGLSGKNLISKDVDTLAIDDRRVSYKVEPIITAGIAYDWSDFTVTTDLDLVDYQRFDGLDGTQYWRLGGEMRATDWMSLRLGYRHDLEDSTADIYSVGTGFKVGQAFRFDFTGMFGSDNAVGGVIQTSYHF</sequence>
<dbReference type="InterPro" id="IPR032811">
    <property type="entry name" value="Put_conjugal_transfer"/>
</dbReference>
<dbReference type="Pfam" id="PF13729">
    <property type="entry name" value="TraF_2"/>
    <property type="match status" value="1"/>
</dbReference>
<evidence type="ECO:0000256" key="1">
    <source>
        <dbReference type="SAM" id="SignalP"/>
    </source>
</evidence>
<organism evidence="2 3">
    <name type="scientific">Shewanella gelidii</name>
    <dbReference type="NCBI Taxonomy" id="1642821"/>
    <lineage>
        <taxon>Bacteria</taxon>
        <taxon>Pseudomonadati</taxon>
        <taxon>Pseudomonadota</taxon>
        <taxon>Gammaproteobacteria</taxon>
        <taxon>Alteromonadales</taxon>
        <taxon>Shewanellaceae</taxon>
        <taxon>Shewanella</taxon>
    </lineage>
</organism>
<evidence type="ECO:0000313" key="3">
    <source>
        <dbReference type="Proteomes" id="UP000613743"/>
    </source>
</evidence>
<dbReference type="Proteomes" id="UP000613743">
    <property type="component" value="Unassembled WGS sequence"/>
</dbReference>
<evidence type="ECO:0000313" key="2">
    <source>
        <dbReference type="EMBL" id="GGI80232.1"/>
    </source>
</evidence>
<feature type="chain" id="PRO_5037779666" evidence="1">
    <location>
        <begin position="21"/>
        <end position="397"/>
    </location>
</feature>
<keyword evidence="1" id="KW-0732">Signal</keyword>
<name>A0A917JPS2_9GAMM</name>
<gene>
    <name evidence="2" type="ORF">GCM10009332_16980</name>
</gene>